<protein>
    <submittedName>
        <fullName evidence="1">Uncharacterized protein</fullName>
    </submittedName>
</protein>
<dbReference type="Proteomes" id="UP000186817">
    <property type="component" value="Unassembled WGS sequence"/>
</dbReference>
<gene>
    <name evidence="1" type="ORF">AK812_SmicGene40169</name>
</gene>
<comment type="caution">
    <text evidence="1">The sequence shown here is derived from an EMBL/GenBank/DDBJ whole genome shotgun (WGS) entry which is preliminary data.</text>
</comment>
<dbReference type="AlphaFoldDB" id="A0A1Q9C9D5"/>
<proteinExistence type="predicted"/>
<keyword evidence="2" id="KW-1185">Reference proteome</keyword>
<accession>A0A1Q9C9D5</accession>
<organism evidence="1 2">
    <name type="scientific">Symbiodinium microadriaticum</name>
    <name type="common">Dinoflagellate</name>
    <name type="synonym">Zooxanthella microadriatica</name>
    <dbReference type="NCBI Taxonomy" id="2951"/>
    <lineage>
        <taxon>Eukaryota</taxon>
        <taxon>Sar</taxon>
        <taxon>Alveolata</taxon>
        <taxon>Dinophyceae</taxon>
        <taxon>Suessiales</taxon>
        <taxon>Symbiodiniaceae</taxon>
        <taxon>Symbiodinium</taxon>
    </lineage>
</organism>
<sequence length="68" mass="7599">MESLEEFDLARELNFRTCMARLGRCFSSQSFEITRKGALPEFGLHRAGVGKRLQFTSTLTDADALLAS</sequence>
<evidence type="ECO:0000313" key="2">
    <source>
        <dbReference type="Proteomes" id="UP000186817"/>
    </source>
</evidence>
<reference evidence="1 2" key="1">
    <citation type="submission" date="2016-02" db="EMBL/GenBank/DDBJ databases">
        <title>Genome analysis of coral dinoflagellate symbionts highlights evolutionary adaptations to a symbiotic lifestyle.</title>
        <authorList>
            <person name="Aranda M."/>
            <person name="Li Y."/>
            <person name="Liew Y.J."/>
            <person name="Baumgarten S."/>
            <person name="Simakov O."/>
            <person name="Wilson M."/>
            <person name="Piel J."/>
            <person name="Ashoor H."/>
            <person name="Bougouffa S."/>
            <person name="Bajic V.B."/>
            <person name="Ryu T."/>
            <person name="Ravasi T."/>
            <person name="Bayer T."/>
            <person name="Micklem G."/>
            <person name="Kim H."/>
            <person name="Bhak J."/>
            <person name="Lajeunesse T.C."/>
            <person name="Voolstra C.R."/>
        </authorList>
    </citation>
    <scope>NUCLEOTIDE SEQUENCE [LARGE SCALE GENOMIC DNA]</scope>
    <source>
        <strain evidence="1 2">CCMP2467</strain>
    </source>
</reference>
<dbReference type="EMBL" id="LSRX01001472">
    <property type="protein sequence ID" value="OLP79528.1"/>
    <property type="molecule type" value="Genomic_DNA"/>
</dbReference>
<name>A0A1Q9C9D5_SYMMI</name>
<evidence type="ECO:0000313" key="1">
    <source>
        <dbReference type="EMBL" id="OLP79528.1"/>
    </source>
</evidence>